<dbReference type="STRING" id="1121448.DGI_0646"/>
<dbReference type="KEGG" id="dgg:DGI_0646"/>
<dbReference type="EMBL" id="CP006585">
    <property type="protein sequence ID" value="AGW12553.1"/>
    <property type="molecule type" value="Genomic_DNA"/>
</dbReference>
<protein>
    <submittedName>
        <fullName evidence="1">Uncharacterized protein</fullName>
    </submittedName>
</protein>
<evidence type="ECO:0000313" key="2">
    <source>
        <dbReference type="Proteomes" id="UP000016587"/>
    </source>
</evidence>
<dbReference type="Proteomes" id="UP000016587">
    <property type="component" value="Chromosome"/>
</dbReference>
<name>T2G8F9_MEGG1</name>
<reference evidence="2" key="2">
    <citation type="submission" date="2013-07" db="EMBL/GenBank/DDBJ databases">
        <authorList>
            <person name="Morais-Silva F.O."/>
            <person name="Rezende A.M."/>
            <person name="Pimentel C."/>
            <person name="Resende D.M."/>
            <person name="Santos C.I."/>
            <person name="Clemente C."/>
            <person name="de Oliveira L.M."/>
            <person name="da Silva S.M."/>
            <person name="Costa D.A."/>
            <person name="Varela-Raposo A."/>
            <person name="Horacio E.C.A."/>
            <person name="Matos M."/>
            <person name="Flores O."/>
            <person name="Ruiz J.C."/>
            <person name="Rodrigues-Pousada C."/>
        </authorList>
    </citation>
    <scope>NUCLEOTIDE SEQUENCE [LARGE SCALE GENOMIC DNA]</scope>
    <source>
        <strain evidence="2">ATCC 19364 / DSM 1382 / NCIMB 9332 / VKM B-1759</strain>
    </source>
</reference>
<keyword evidence="2" id="KW-1185">Reference proteome</keyword>
<gene>
    <name evidence="1" type="ORF">DGI_0646</name>
</gene>
<evidence type="ECO:0000313" key="1">
    <source>
        <dbReference type="EMBL" id="AGW12553.1"/>
    </source>
</evidence>
<sequence length="155" mass="16867">MLQVVKPHGPAGCMLAGVVLVVPGEAAARQPVRQTAAWRNSVPGSLRRQGHPGMCVIAGYFLEPMIPLRVLPQRLRCACPNLSGSLKQARRRPPCIAWFKKACDTAFWGPCRNKEDDELRVSAGMGAPDDAVRAAYRAFASHARCAWCARDARCA</sequence>
<organism evidence="1 2">
    <name type="scientific">Megalodesulfovibrio gigas (strain ATCC 19364 / DSM 1382 / NCIMB 9332 / VKM B-1759)</name>
    <name type="common">Desulfovibrio gigas</name>
    <dbReference type="NCBI Taxonomy" id="1121448"/>
    <lineage>
        <taxon>Bacteria</taxon>
        <taxon>Pseudomonadati</taxon>
        <taxon>Thermodesulfobacteriota</taxon>
        <taxon>Desulfovibrionia</taxon>
        <taxon>Desulfovibrionales</taxon>
        <taxon>Desulfovibrionaceae</taxon>
        <taxon>Megalodesulfovibrio</taxon>
    </lineage>
</organism>
<reference evidence="1 2" key="1">
    <citation type="journal article" date="2013" name="J. Bacteriol.">
        <title>Roles of HynAB and Ech, the only two hydrogenases found in the model sulfate reducer Desulfovibrio gigas.</title>
        <authorList>
            <person name="Morais-Silva F.O."/>
            <person name="Santos C.I."/>
            <person name="Rodrigues R."/>
            <person name="Pereira I.A."/>
            <person name="Rodrigues-Pousada C."/>
        </authorList>
    </citation>
    <scope>NUCLEOTIDE SEQUENCE [LARGE SCALE GENOMIC DNA]</scope>
    <source>
        <strain evidence="2">ATCC 19364 / DSM 1382 / NCIMB 9332 / VKM B-1759</strain>
    </source>
</reference>
<dbReference type="PATRIC" id="fig|1121448.10.peg.649"/>
<proteinExistence type="predicted"/>
<accession>T2G8F9</accession>
<dbReference type="HOGENOM" id="CLU_1692647_0_0_7"/>
<dbReference type="AlphaFoldDB" id="T2G8F9"/>